<accession>A0A2M7XDY8</accession>
<organism evidence="1 2">
    <name type="scientific">Candidatus Uhrbacteria bacterium CG_4_9_14_3_um_filter_41_35</name>
    <dbReference type="NCBI Taxonomy" id="1975034"/>
    <lineage>
        <taxon>Bacteria</taxon>
        <taxon>Candidatus Uhriibacteriota</taxon>
    </lineage>
</organism>
<protein>
    <submittedName>
        <fullName evidence="1">Uncharacterized protein</fullName>
    </submittedName>
</protein>
<dbReference type="Proteomes" id="UP000231263">
    <property type="component" value="Unassembled WGS sequence"/>
</dbReference>
<evidence type="ECO:0000313" key="2">
    <source>
        <dbReference type="Proteomes" id="UP000231263"/>
    </source>
</evidence>
<name>A0A2M7XDY8_9BACT</name>
<dbReference type="EMBL" id="PFWT01000018">
    <property type="protein sequence ID" value="PJA46062.1"/>
    <property type="molecule type" value="Genomic_DNA"/>
</dbReference>
<reference evidence="2" key="1">
    <citation type="submission" date="2017-09" db="EMBL/GenBank/DDBJ databases">
        <title>Depth-based differentiation of microbial function through sediment-hosted aquifers and enrichment of novel symbionts in the deep terrestrial subsurface.</title>
        <authorList>
            <person name="Probst A.J."/>
            <person name="Ladd B."/>
            <person name="Jarett J.K."/>
            <person name="Geller-Mcgrath D.E."/>
            <person name="Sieber C.M.K."/>
            <person name="Emerson J.B."/>
            <person name="Anantharaman K."/>
            <person name="Thomas B.C."/>
            <person name="Malmstrom R."/>
            <person name="Stieglmeier M."/>
            <person name="Klingl A."/>
            <person name="Woyke T."/>
            <person name="Ryan C.M."/>
            <person name="Banfield J.F."/>
        </authorList>
    </citation>
    <scope>NUCLEOTIDE SEQUENCE [LARGE SCALE GENOMIC DNA]</scope>
</reference>
<comment type="caution">
    <text evidence="1">The sequence shown here is derived from an EMBL/GenBank/DDBJ whole genome shotgun (WGS) entry which is preliminary data.</text>
</comment>
<dbReference type="AlphaFoldDB" id="A0A2M7XDY8"/>
<sequence length="113" mass="12016">MWPGNPADNDQMKGVSTDAVHKSVLKALQNPKVVGNEVAMAVTANKHLLSVVVKPSNSVKVQILQHLPVNGKIIVGSARDTAVHAALYSSVNSALPKKVGWADTMFEATCYLP</sequence>
<gene>
    <name evidence="1" type="ORF">CO173_03735</name>
</gene>
<proteinExistence type="predicted"/>
<evidence type="ECO:0000313" key="1">
    <source>
        <dbReference type="EMBL" id="PJA46062.1"/>
    </source>
</evidence>